<name>A0A645GG62_9ZZZZ</name>
<proteinExistence type="predicted"/>
<feature type="region of interest" description="Disordered" evidence="1">
    <location>
        <begin position="75"/>
        <end position="101"/>
    </location>
</feature>
<reference evidence="2" key="1">
    <citation type="submission" date="2019-08" db="EMBL/GenBank/DDBJ databases">
        <authorList>
            <person name="Kucharzyk K."/>
            <person name="Murdoch R.W."/>
            <person name="Higgins S."/>
            <person name="Loffler F."/>
        </authorList>
    </citation>
    <scope>NUCLEOTIDE SEQUENCE</scope>
</reference>
<accession>A0A645GG62</accession>
<dbReference type="EMBL" id="VSSQ01074084">
    <property type="protein sequence ID" value="MPN25042.1"/>
    <property type="molecule type" value="Genomic_DNA"/>
</dbReference>
<evidence type="ECO:0000313" key="2">
    <source>
        <dbReference type="EMBL" id="MPN25042.1"/>
    </source>
</evidence>
<comment type="caution">
    <text evidence="2">The sequence shown here is derived from an EMBL/GenBank/DDBJ whole genome shotgun (WGS) entry which is preliminary data.</text>
</comment>
<organism evidence="2">
    <name type="scientific">bioreactor metagenome</name>
    <dbReference type="NCBI Taxonomy" id="1076179"/>
    <lineage>
        <taxon>unclassified sequences</taxon>
        <taxon>metagenomes</taxon>
        <taxon>ecological metagenomes</taxon>
    </lineage>
</organism>
<feature type="compositionally biased region" description="Polar residues" evidence="1">
    <location>
        <begin position="83"/>
        <end position="93"/>
    </location>
</feature>
<evidence type="ECO:0000256" key="1">
    <source>
        <dbReference type="SAM" id="MobiDB-lite"/>
    </source>
</evidence>
<dbReference type="AlphaFoldDB" id="A0A645GG62"/>
<sequence length="101" mass="10934">MVDAMAVSKVFSENDLFISSKQNTAPAIGALKAAVNPAPAPQVIKKRSSDLTLFVMRANPFPTILPSKTLGPSLPKLRPLPNANIQPANLQRSTFHHFNDN</sequence>
<protein>
    <submittedName>
        <fullName evidence="2">Uncharacterized protein</fullName>
    </submittedName>
</protein>
<gene>
    <name evidence="2" type="ORF">SDC9_172449</name>
</gene>